<keyword evidence="2" id="KW-1185">Reference proteome</keyword>
<gene>
    <name evidence="1" type="ORF">F0562_025415</name>
</gene>
<evidence type="ECO:0000313" key="1">
    <source>
        <dbReference type="EMBL" id="KAA8541452.1"/>
    </source>
</evidence>
<dbReference type="AlphaFoldDB" id="A0A5J5BI76"/>
<dbReference type="EMBL" id="CM018036">
    <property type="protein sequence ID" value="KAA8541452.1"/>
    <property type="molecule type" value="Genomic_DNA"/>
</dbReference>
<reference evidence="1 2" key="1">
    <citation type="submission" date="2019-09" db="EMBL/GenBank/DDBJ databases">
        <title>A chromosome-level genome assembly of the Chinese tupelo Nyssa sinensis.</title>
        <authorList>
            <person name="Yang X."/>
            <person name="Kang M."/>
            <person name="Yang Y."/>
            <person name="Xiong H."/>
            <person name="Wang M."/>
            <person name="Zhang Z."/>
            <person name="Wang Z."/>
            <person name="Wu H."/>
            <person name="Ma T."/>
            <person name="Liu J."/>
            <person name="Xi Z."/>
        </authorList>
    </citation>
    <scope>NUCLEOTIDE SEQUENCE [LARGE SCALE GENOMIC DNA]</scope>
    <source>
        <strain evidence="1">J267</strain>
        <tissue evidence="1">Leaf</tissue>
    </source>
</reference>
<accession>A0A5J5BI76</accession>
<proteinExistence type="predicted"/>
<dbReference type="Proteomes" id="UP000325577">
    <property type="component" value="Linkage Group LG13"/>
</dbReference>
<name>A0A5J5BI76_9ASTE</name>
<sequence>MASNLPSIANIIDCPPKNDDTHSLQAHVSLPKVHGEDGAVMEAQGTAESIFSPIILNANISNVHGHHDLSALLLESQLDDISEGVDDVAREEASIHDIEDGTIMEAQGLAESVSPSILNDNISNVHGCHGLSALLLESRLDDINEGVCNTPKIRNDPNYILT</sequence>
<protein>
    <submittedName>
        <fullName evidence="1">Uncharacterized protein</fullName>
    </submittedName>
</protein>
<organism evidence="1 2">
    <name type="scientific">Nyssa sinensis</name>
    <dbReference type="NCBI Taxonomy" id="561372"/>
    <lineage>
        <taxon>Eukaryota</taxon>
        <taxon>Viridiplantae</taxon>
        <taxon>Streptophyta</taxon>
        <taxon>Embryophyta</taxon>
        <taxon>Tracheophyta</taxon>
        <taxon>Spermatophyta</taxon>
        <taxon>Magnoliopsida</taxon>
        <taxon>eudicotyledons</taxon>
        <taxon>Gunneridae</taxon>
        <taxon>Pentapetalae</taxon>
        <taxon>asterids</taxon>
        <taxon>Cornales</taxon>
        <taxon>Nyssaceae</taxon>
        <taxon>Nyssa</taxon>
    </lineage>
</organism>
<evidence type="ECO:0000313" key="2">
    <source>
        <dbReference type="Proteomes" id="UP000325577"/>
    </source>
</evidence>